<reference evidence="1 2" key="1">
    <citation type="journal article" date="2020" name="Mol. Biol. Evol.">
        <title>Distinct Expression and Methylation Patterns for Genes with Different Fates following a Single Whole-Genome Duplication in Flowering Plants.</title>
        <authorList>
            <person name="Shi T."/>
            <person name="Rahmani R.S."/>
            <person name="Gugger P.F."/>
            <person name="Wang M."/>
            <person name="Li H."/>
            <person name="Zhang Y."/>
            <person name="Li Z."/>
            <person name="Wang Q."/>
            <person name="Van de Peer Y."/>
            <person name="Marchal K."/>
            <person name="Chen J."/>
        </authorList>
    </citation>
    <scope>NUCLEOTIDE SEQUENCE [LARGE SCALE GENOMIC DNA]</scope>
    <source>
        <tissue evidence="1">Leaf</tissue>
    </source>
</reference>
<gene>
    <name evidence="1" type="ORF">HUJ06_020753</name>
</gene>
<protein>
    <submittedName>
        <fullName evidence="1">Uncharacterized protein</fullName>
    </submittedName>
</protein>
<comment type="caution">
    <text evidence="1">The sequence shown here is derived from an EMBL/GenBank/DDBJ whole genome shotgun (WGS) entry which is preliminary data.</text>
</comment>
<organism evidence="1 2">
    <name type="scientific">Nelumbo nucifera</name>
    <name type="common">Sacred lotus</name>
    <dbReference type="NCBI Taxonomy" id="4432"/>
    <lineage>
        <taxon>Eukaryota</taxon>
        <taxon>Viridiplantae</taxon>
        <taxon>Streptophyta</taxon>
        <taxon>Embryophyta</taxon>
        <taxon>Tracheophyta</taxon>
        <taxon>Spermatophyta</taxon>
        <taxon>Magnoliopsida</taxon>
        <taxon>Proteales</taxon>
        <taxon>Nelumbonaceae</taxon>
        <taxon>Nelumbo</taxon>
    </lineage>
</organism>
<dbReference type="AlphaFoldDB" id="A0A822XFX2"/>
<name>A0A822XFX2_NELNU</name>
<evidence type="ECO:0000313" key="2">
    <source>
        <dbReference type="Proteomes" id="UP000607653"/>
    </source>
</evidence>
<proteinExistence type="predicted"/>
<sequence length="67" mass="7861">MVVLNSVDSKLNYADLSTLIDSFMETDTKSTKSMRMRMRRAVFSHQTHVTRPVGVQFIERRHPSYEK</sequence>
<accession>A0A822XFX2</accession>
<evidence type="ECO:0000313" key="1">
    <source>
        <dbReference type="EMBL" id="DAD19290.1"/>
    </source>
</evidence>
<dbReference type="EMBL" id="DUZY01000001">
    <property type="protein sequence ID" value="DAD19290.1"/>
    <property type="molecule type" value="Genomic_DNA"/>
</dbReference>
<dbReference type="Proteomes" id="UP000607653">
    <property type="component" value="Unassembled WGS sequence"/>
</dbReference>
<keyword evidence="2" id="KW-1185">Reference proteome</keyword>